<evidence type="ECO:0000313" key="5">
    <source>
        <dbReference type="EMBL" id="MBE1494126.1"/>
    </source>
</evidence>
<dbReference type="Pfam" id="PF00111">
    <property type="entry name" value="Fer2"/>
    <property type="match status" value="1"/>
</dbReference>
<dbReference type="PROSITE" id="PS51085">
    <property type="entry name" value="2FE2S_FER_2"/>
    <property type="match status" value="1"/>
</dbReference>
<evidence type="ECO:0000256" key="3">
    <source>
        <dbReference type="ARBA" id="ARBA00023004"/>
    </source>
</evidence>
<keyword evidence="6" id="KW-1185">Reference proteome</keyword>
<protein>
    <submittedName>
        <fullName evidence="5">Aerobic-type carbon monoxide dehydrogenase small subunit (CoxS/CutS family)</fullName>
    </submittedName>
</protein>
<dbReference type="InterPro" id="IPR036884">
    <property type="entry name" value="2Fe-2S-bd_dom_sf"/>
</dbReference>
<dbReference type="InterPro" id="IPR036010">
    <property type="entry name" value="2Fe-2S_ferredoxin-like_sf"/>
</dbReference>
<dbReference type="RefSeq" id="WP_086863627.1">
    <property type="nucleotide sequence ID" value="NZ_JADBEG010000001.1"/>
</dbReference>
<dbReference type="InterPro" id="IPR002888">
    <property type="entry name" value="2Fe-2S-bd"/>
</dbReference>
<proteinExistence type="predicted"/>
<evidence type="ECO:0000256" key="1">
    <source>
        <dbReference type="ARBA" id="ARBA00022723"/>
    </source>
</evidence>
<dbReference type="SUPFAM" id="SSF54292">
    <property type="entry name" value="2Fe-2S ferredoxin-like"/>
    <property type="match status" value="1"/>
</dbReference>
<dbReference type="InterPro" id="IPR001041">
    <property type="entry name" value="2Fe-2S_ferredoxin-type"/>
</dbReference>
<dbReference type="PANTHER" id="PTHR45331:SF2">
    <property type="entry name" value="OXIDOREDUCTASE WITH IRON-SULFUR SUBUNIT"/>
    <property type="match status" value="1"/>
</dbReference>
<keyword evidence="3" id="KW-0408">Iron</keyword>
<dbReference type="Gene3D" id="3.10.20.30">
    <property type="match status" value="1"/>
</dbReference>
<evidence type="ECO:0000259" key="4">
    <source>
        <dbReference type="PROSITE" id="PS51085"/>
    </source>
</evidence>
<dbReference type="SUPFAM" id="SSF47741">
    <property type="entry name" value="CO dehydrogenase ISP C-domain like"/>
    <property type="match status" value="1"/>
</dbReference>
<keyword evidence="1" id="KW-0479">Metal-binding</keyword>
<feature type="domain" description="2Fe-2S ferredoxin-type" evidence="4">
    <location>
        <begin position="16"/>
        <end position="92"/>
    </location>
</feature>
<dbReference type="EMBL" id="JADBEG010000001">
    <property type="protein sequence ID" value="MBE1494126.1"/>
    <property type="molecule type" value="Genomic_DNA"/>
</dbReference>
<sequence length="167" mass="17113">MPEEPELHVDAPVAAYPVSVTVNGKPRSLLVDGATRLLGVLRDELGLTGAKAGCAVGVCGACTVLVDGAPTSSCLTFAAQVDGAEVLTVEGLAAHPGLRALQEDFLAEGGFQCGYCTSGQLVTAASLILSGELAALSDADVRERMLGNLCRCGAYYGIFRAIAKARE</sequence>
<dbReference type="Pfam" id="PF01799">
    <property type="entry name" value="Fer2_2"/>
    <property type="match status" value="1"/>
</dbReference>
<comment type="caution">
    <text evidence="5">The sequence shown here is derived from an EMBL/GenBank/DDBJ whole genome shotgun (WGS) entry which is preliminary data.</text>
</comment>
<reference evidence="5 6" key="1">
    <citation type="submission" date="2020-10" db="EMBL/GenBank/DDBJ databases">
        <title>Sequencing the genomes of 1000 actinobacteria strains.</title>
        <authorList>
            <person name="Klenk H.-P."/>
        </authorList>
    </citation>
    <scope>NUCLEOTIDE SEQUENCE [LARGE SCALE GENOMIC DNA]</scope>
    <source>
        <strain evidence="5 6">DSM 44653</strain>
    </source>
</reference>
<evidence type="ECO:0000313" key="6">
    <source>
        <dbReference type="Proteomes" id="UP000631670"/>
    </source>
</evidence>
<dbReference type="InterPro" id="IPR006058">
    <property type="entry name" value="2Fe2S_fd_BS"/>
</dbReference>
<organism evidence="5 6">
    <name type="scientific">Amycolatopsis lexingtonensis</name>
    <dbReference type="NCBI Taxonomy" id="218822"/>
    <lineage>
        <taxon>Bacteria</taxon>
        <taxon>Bacillati</taxon>
        <taxon>Actinomycetota</taxon>
        <taxon>Actinomycetes</taxon>
        <taxon>Pseudonocardiales</taxon>
        <taxon>Pseudonocardiaceae</taxon>
        <taxon>Amycolatopsis</taxon>
    </lineage>
</organism>
<name>A0ABR9HT71_9PSEU</name>
<keyword evidence="2" id="KW-0560">Oxidoreductase</keyword>
<dbReference type="Proteomes" id="UP000631670">
    <property type="component" value="Unassembled WGS sequence"/>
</dbReference>
<accession>A0ABR9HT71</accession>
<dbReference type="InterPro" id="IPR012675">
    <property type="entry name" value="Beta-grasp_dom_sf"/>
</dbReference>
<evidence type="ECO:0000256" key="2">
    <source>
        <dbReference type="ARBA" id="ARBA00023002"/>
    </source>
</evidence>
<dbReference type="InterPro" id="IPR052914">
    <property type="entry name" value="Aldehyde_Oxdr_Iron-Sulfur"/>
</dbReference>
<dbReference type="PANTHER" id="PTHR45331">
    <property type="entry name" value="OXIDOREDUCTASE, IRON-SULPHUR BINDING SUBUNIT-RELATED-RELATED"/>
    <property type="match status" value="1"/>
</dbReference>
<dbReference type="Gene3D" id="1.10.150.120">
    <property type="entry name" value="[2Fe-2S]-binding domain"/>
    <property type="match status" value="1"/>
</dbReference>
<dbReference type="PROSITE" id="PS00197">
    <property type="entry name" value="2FE2S_FER_1"/>
    <property type="match status" value="1"/>
</dbReference>
<gene>
    <name evidence="5" type="ORF">H4696_001226</name>
</gene>
<dbReference type="CDD" id="cd00207">
    <property type="entry name" value="fer2"/>
    <property type="match status" value="1"/>
</dbReference>